<sequence length="70" mass="8065">MHGKFGASFDLYIQSSRTALHEISCFEIQTALQGHRIICLHCLYLLLEAVQLKIHQDQQNHSDGLRDMLQ</sequence>
<dbReference type="GeneID" id="87823896"/>
<comment type="caution">
    <text evidence="1">The sequence shown here is derived from an EMBL/GenBank/DDBJ whole genome shotgun (WGS) entry which is preliminary data.</text>
</comment>
<protein>
    <submittedName>
        <fullName evidence="1">Uncharacterized protein</fullName>
    </submittedName>
</protein>
<name>A0AAN6Z437_9PEZI</name>
<keyword evidence="2" id="KW-1185">Reference proteome</keyword>
<gene>
    <name evidence="1" type="ORF">N657DRAFT_386188</name>
</gene>
<dbReference type="RefSeq" id="XP_062648038.1">
    <property type="nucleotide sequence ID" value="XM_062787126.1"/>
</dbReference>
<proteinExistence type="predicted"/>
<organism evidence="1 2">
    <name type="scientific">Parathielavia appendiculata</name>
    <dbReference type="NCBI Taxonomy" id="2587402"/>
    <lineage>
        <taxon>Eukaryota</taxon>
        <taxon>Fungi</taxon>
        <taxon>Dikarya</taxon>
        <taxon>Ascomycota</taxon>
        <taxon>Pezizomycotina</taxon>
        <taxon>Sordariomycetes</taxon>
        <taxon>Sordariomycetidae</taxon>
        <taxon>Sordariales</taxon>
        <taxon>Chaetomiaceae</taxon>
        <taxon>Parathielavia</taxon>
    </lineage>
</organism>
<dbReference type="Proteomes" id="UP001302602">
    <property type="component" value="Unassembled WGS sequence"/>
</dbReference>
<evidence type="ECO:0000313" key="1">
    <source>
        <dbReference type="EMBL" id="KAK4124267.1"/>
    </source>
</evidence>
<reference evidence="1" key="2">
    <citation type="submission" date="2023-05" db="EMBL/GenBank/DDBJ databases">
        <authorList>
            <consortium name="Lawrence Berkeley National Laboratory"/>
            <person name="Steindorff A."/>
            <person name="Hensen N."/>
            <person name="Bonometti L."/>
            <person name="Westerberg I."/>
            <person name="Brannstrom I.O."/>
            <person name="Guillou S."/>
            <person name="Cros-Aarteil S."/>
            <person name="Calhoun S."/>
            <person name="Haridas S."/>
            <person name="Kuo A."/>
            <person name="Mondo S."/>
            <person name="Pangilinan J."/>
            <person name="Riley R."/>
            <person name="Labutti K."/>
            <person name="Andreopoulos B."/>
            <person name="Lipzen A."/>
            <person name="Chen C."/>
            <person name="Yanf M."/>
            <person name="Daum C."/>
            <person name="Ng V."/>
            <person name="Clum A."/>
            <person name="Ohm R."/>
            <person name="Martin F."/>
            <person name="Silar P."/>
            <person name="Natvig D."/>
            <person name="Lalanne C."/>
            <person name="Gautier V."/>
            <person name="Ament-Velasquez S.L."/>
            <person name="Kruys A."/>
            <person name="Hutchinson M.I."/>
            <person name="Powell A.J."/>
            <person name="Barry K."/>
            <person name="Miller A.N."/>
            <person name="Grigoriev I.V."/>
            <person name="Debuchy R."/>
            <person name="Gladieux P."/>
            <person name="Thoren M.H."/>
            <person name="Johannesson H."/>
        </authorList>
    </citation>
    <scope>NUCLEOTIDE SEQUENCE</scope>
    <source>
        <strain evidence="1">CBS 731.68</strain>
    </source>
</reference>
<dbReference type="AlphaFoldDB" id="A0AAN6Z437"/>
<accession>A0AAN6Z437</accession>
<dbReference type="EMBL" id="MU853227">
    <property type="protein sequence ID" value="KAK4124267.1"/>
    <property type="molecule type" value="Genomic_DNA"/>
</dbReference>
<evidence type="ECO:0000313" key="2">
    <source>
        <dbReference type="Proteomes" id="UP001302602"/>
    </source>
</evidence>
<reference evidence="1" key="1">
    <citation type="journal article" date="2023" name="Mol. Phylogenet. Evol.">
        <title>Genome-scale phylogeny and comparative genomics of the fungal order Sordariales.</title>
        <authorList>
            <person name="Hensen N."/>
            <person name="Bonometti L."/>
            <person name="Westerberg I."/>
            <person name="Brannstrom I.O."/>
            <person name="Guillou S."/>
            <person name="Cros-Aarteil S."/>
            <person name="Calhoun S."/>
            <person name="Haridas S."/>
            <person name="Kuo A."/>
            <person name="Mondo S."/>
            <person name="Pangilinan J."/>
            <person name="Riley R."/>
            <person name="LaButti K."/>
            <person name="Andreopoulos B."/>
            <person name="Lipzen A."/>
            <person name="Chen C."/>
            <person name="Yan M."/>
            <person name="Daum C."/>
            <person name="Ng V."/>
            <person name="Clum A."/>
            <person name="Steindorff A."/>
            <person name="Ohm R.A."/>
            <person name="Martin F."/>
            <person name="Silar P."/>
            <person name="Natvig D.O."/>
            <person name="Lalanne C."/>
            <person name="Gautier V."/>
            <person name="Ament-Velasquez S.L."/>
            <person name="Kruys A."/>
            <person name="Hutchinson M.I."/>
            <person name="Powell A.J."/>
            <person name="Barry K."/>
            <person name="Miller A.N."/>
            <person name="Grigoriev I.V."/>
            <person name="Debuchy R."/>
            <person name="Gladieux P."/>
            <person name="Hiltunen Thoren M."/>
            <person name="Johannesson H."/>
        </authorList>
    </citation>
    <scope>NUCLEOTIDE SEQUENCE</scope>
    <source>
        <strain evidence="1">CBS 731.68</strain>
    </source>
</reference>